<dbReference type="InterPro" id="IPR012678">
    <property type="entry name" value="Ribosomal_uL23/eL15/eS24_sf"/>
</dbReference>
<dbReference type="InterPro" id="IPR013025">
    <property type="entry name" value="Ribosomal_uL23-like"/>
</dbReference>
<comment type="subunit">
    <text evidence="4">Part of the 50S ribosomal subunit. Contacts protein L29, and trigger factor when it is bound to the ribosome.</text>
</comment>
<dbReference type="GO" id="GO:0019843">
    <property type="term" value="F:rRNA binding"/>
    <property type="evidence" value="ECO:0007669"/>
    <property type="project" value="UniProtKB-UniRule"/>
</dbReference>
<comment type="function">
    <text evidence="4">One of the early assembly proteins it binds 23S rRNA. One of the proteins that surrounds the polypeptide exit tunnel on the outside of the ribosome. Forms the main docking site for trigger factor binding to the ribosome.</text>
</comment>
<evidence type="ECO:0000313" key="6">
    <source>
        <dbReference type="Proteomes" id="UP000251993"/>
    </source>
</evidence>
<dbReference type="RefSeq" id="WP_013927436.1">
    <property type="nucleotide sequence ID" value="NZ_CP030850.1"/>
</dbReference>
<keyword evidence="4" id="KW-0694">RNA-binding</keyword>
<dbReference type="EMBL" id="CP030850">
    <property type="protein sequence ID" value="AXE19382.1"/>
    <property type="molecule type" value="Genomic_DNA"/>
</dbReference>
<dbReference type="OrthoDB" id="9797862at2"/>
<dbReference type="PANTHER" id="PTHR11620">
    <property type="entry name" value="60S RIBOSOMAL PROTEIN L23A"/>
    <property type="match status" value="1"/>
</dbReference>
<keyword evidence="3 4" id="KW-0687">Ribonucleoprotein</keyword>
<protein>
    <recommendedName>
        <fullName evidence="4">Large ribosomal subunit protein uL23</fullName>
    </recommendedName>
</protein>
<dbReference type="Gene3D" id="3.30.70.330">
    <property type="match status" value="1"/>
</dbReference>
<evidence type="ECO:0000256" key="3">
    <source>
        <dbReference type="ARBA" id="ARBA00023274"/>
    </source>
</evidence>
<proteinExistence type="inferred from homology"/>
<reference evidence="5 6" key="1">
    <citation type="submission" date="2018-07" db="EMBL/GenBank/DDBJ databases">
        <title>Genome sequencing of Runella.</title>
        <authorList>
            <person name="Baek M.-G."/>
            <person name="Yi H."/>
        </authorList>
    </citation>
    <scope>NUCLEOTIDE SEQUENCE [LARGE SCALE GENOMIC DNA]</scope>
    <source>
        <strain evidence="5 6">HYN0085</strain>
    </source>
</reference>
<sequence length="96" mass="10437">MSVLKRPILTEKATALSNLGKYVFEVSKTANKIEIANAIEKVYGVKVASVDTMRSIGRKKSRMSRGKAISGITSTYKKAIVTLKAGEIIDIYSDIA</sequence>
<evidence type="ECO:0000256" key="4">
    <source>
        <dbReference type="HAMAP-Rule" id="MF_01369"/>
    </source>
</evidence>
<comment type="similarity">
    <text evidence="1 4">Belongs to the universal ribosomal protein uL23 family.</text>
</comment>
<dbReference type="GO" id="GO:1990904">
    <property type="term" value="C:ribonucleoprotein complex"/>
    <property type="evidence" value="ECO:0007669"/>
    <property type="project" value="UniProtKB-KW"/>
</dbReference>
<accession>A0A344TL61</accession>
<dbReference type="GO" id="GO:0005840">
    <property type="term" value="C:ribosome"/>
    <property type="evidence" value="ECO:0007669"/>
    <property type="project" value="UniProtKB-KW"/>
</dbReference>
<evidence type="ECO:0000313" key="5">
    <source>
        <dbReference type="EMBL" id="AXE19382.1"/>
    </source>
</evidence>
<dbReference type="SUPFAM" id="SSF54189">
    <property type="entry name" value="Ribosomal proteins S24e, L23 and L15e"/>
    <property type="match status" value="1"/>
</dbReference>
<organism evidence="5 6">
    <name type="scientific">Runella rosea</name>
    <dbReference type="NCBI Taxonomy" id="2259595"/>
    <lineage>
        <taxon>Bacteria</taxon>
        <taxon>Pseudomonadati</taxon>
        <taxon>Bacteroidota</taxon>
        <taxon>Cytophagia</taxon>
        <taxon>Cytophagales</taxon>
        <taxon>Spirosomataceae</taxon>
        <taxon>Runella</taxon>
    </lineage>
</organism>
<dbReference type="AlphaFoldDB" id="A0A344TL61"/>
<dbReference type="GO" id="GO:0003735">
    <property type="term" value="F:structural constituent of ribosome"/>
    <property type="evidence" value="ECO:0007669"/>
    <property type="project" value="InterPro"/>
</dbReference>
<keyword evidence="4" id="KW-0699">rRNA-binding</keyword>
<keyword evidence="6" id="KW-1185">Reference proteome</keyword>
<name>A0A344TL61_9BACT</name>
<dbReference type="GO" id="GO:0006412">
    <property type="term" value="P:translation"/>
    <property type="evidence" value="ECO:0007669"/>
    <property type="project" value="UniProtKB-UniRule"/>
</dbReference>
<gene>
    <name evidence="4" type="primary">rplW</name>
    <name evidence="5" type="ORF">DR864_17325</name>
</gene>
<dbReference type="InterPro" id="IPR012677">
    <property type="entry name" value="Nucleotide-bd_a/b_plait_sf"/>
</dbReference>
<evidence type="ECO:0000256" key="1">
    <source>
        <dbReference type="ARBA" id="ARBA00006700"/>
    </source>
</evidence>
<keyword evidence="2 4" id="KW-0689">Ribosomal protein</keyword>
<dbReference type="KEGG" id="run:DR864_17325"/>
<dbReference type="HAMAP" id="MF_01369_B">
    <property type="entry name" value="Ribosomal_uL23_B"/>
    <property type="match status" value="1"/>
</dbReference>
<dbReference type="Proteomes" id="UP000251993">
    <property type="component" value="Chromosome"/>
</dbReference>
<dbReference type="Pfam" id="PF00276">
    <property type="entry name" value="Ribosomal_L23"/>
    <property type="match status" value="1"/>
</dbReference>
<evidence type="ECO:0000256" key="2">
    <source>
        <dbReference type="ARBA" id="ARBA00022980"/>
    </source>
</evidence>
<dbReference type="NCBIfam" id="NF004363">
    <property type="entry name" value="PRK05738.2-4"/>
    <property type="match status" value="1"/>
</dbReference>